<feature type="chain" id="PRO_5043519931" evidence="2">
    <location>
        <begin position="21"/>
        <end position="297"/>
    </location>
</feature>
<reference evidence="3 4" key="1">
    <citation type="submission" date="2023-03" db="EMBL/GenBank/DDBJ databases">
        <title>Genome insight into feeding habits of ladybird beetles.</title>
        <authorList>
            <person name="Li H.-S."/>
            <person name="Huang Y.-H."/>
            <person name="Pang H."/>
        </authorList>
    </citation>
    <scope>NUCLEOTIDE SEQUENCE [LARGE SCALE GENOMIC DNA]</scope>
    <source>
        <strain evidence="3">SYSU_2023b</strain>
        <tissue evidence="3">Whole body</tissue>
    </source>
</reference>
<organism evidence="3 4">
    <name type="scientific">Henosepilachna vigintioctopunctata</name>
    <dbReference type="NCBI Taxonomy" id="420089"/>
    <lineage>
        <taxon>Eukaryota</taxon>
        <taxon>Metazoa</taxon>
        <taxon>Ecdysozoa</taxon>
        <taxon>Arthropoda</taxon>
        <taxon>Hexapoda</taxon>
        <taxon>Insecta</taxon>
        <taxon>Pterygota</taxon>
        <taxon>Neoptera</taxon>
        <taxon>Endopterygota</taxon>
        <taxon>Coleoptera</taxon>
        <taxon>Polyphaga</taxon>
        <taxon>Cucujiformia</taxon>
        <taxon>Coccinelloidea</taxon>
        <taxon>Coccinellidae</taxon>
        <taxon>Epilachninae</taxon>
        <taxon>Epilachnini</taxon>
        <taxon>Henosepilachna</taxon>
    </lineage>
</organism>
<accession>A0AAW1V877</accession>
<feature type="signal peptide" evidence="2">
    <location>
        <begin position="1"/>
        <end position="20"/>
    </location>
</feature>
<evidence type="ECO:0000256" key="1">
    <source>
        <dbReference type="SAM" id="MobiDB-lite"/>
    </source>
</evidence>
<feature type="compositionally biased region" description="Basic and acidic residues" evidence="1">
    <location>
        <begin position="86"/>
        <end position="95"/>
    </location>
</feature>
<proteinExistence type="predicted"/>
<protein>
    <submittedName>
        <fullName evidence="3">Uncharacterized protein</fullName>
    </submittedName>
</protein>
<evidence type="ECO:0000313" key="4">
    <source>
        <dbReference type="Proteomes" id="UP001431783"/>
    </source>
</evidence>
<evidence type="ECO:0000256" key="2">
    <source>
        <dbReference type="SAM" id="SignalP"/>
    </source>
</evidence>
<gene>
    <name evidence="3" type="ORF">WA026_000655</name>
</gene>
<name>A0AAW1V877_9CUCU</name>
<keyword evidence="2" id="KW-0732">Signal</keyword>
<sequence>MGLIISVILVCVGVYEFVQLFCDAGGKVECQTKKICSIGDESIKKDPTPKIKLCRDFLSHEDVEVECPSHILHRRSGTPSPSRFLVTEKQEDRSRSSSPRKFVISAESEANSNLREFFITKSIPKDDPGTKRYVLIDTRDEFREVSPLPLPKQFVITQNKATFSQEKLETFKQGIGVQLNSVNLDGQNISDHKEISFDTLEKESIENSSSSISWEYQTTSDYGKSDTSQKVYTQQNAISSSLYDLYAPEPAEFHRDASPYPSLSVSVRKGSITSELLENPNISKLTKMPTTNLPRLT</sequence>
<dbReference type="Proteomes" id="UP001431783">
    <property type="component" value="Unassembled WGS sequence"/>
</dbReference>
<dbReference type="EMBL" id="JARQZJ010000121">
    <property type="protein sequence ID" value="KAK9888406.1"/>
    <property type="molecule type" value="Genomic_DNA"/>
</dbReference>
<comment type="caution">
    <text evidence="3">The sequence shown here is derived from an EMBL/GenBank/DDBJ whole genome shotgun (WGS) entry which is preliminary data.</text>
</comment>
<keyword evidence="4" id="KW-1185">Reference proteome</keyword>
<feature type="region of interest" description="Disordered" evidence="1">
    <location>
        <begin position="74"/>
        <end position="100"/>
    </location>
</feature>
<evidence type="ECO:0000313" key="3">
    <source>
        <dbReference type="EMBL" id="KAK9888406.1"/>
    </source>
</evidence>
<dbReference type="AlphaFoldDB" id="A0AAW1V877"/>